<dbReference type="PANTHER" id="PTHR10151:SF120">
    <property type="entry name" value="BIS(5'-ADENOSYL)-TRIPHOSPHATASE"/>
    <property type="match status" value="1"/>
</dbReference>
<organism evidence="2">
    <name type="scientific">Perkinsus marinus (strain ATCC 50983 / TXsc)</name>
    <dbReference type="NCBI Taxonomy" id="423536"/>
    <lineage>
        <taxon>Eukaryota</taxon>
        <taxon>Sar</taxon>
        <taxon>Alveolata</taxon>
        <taxon>Perkinsozoa</taxon>
        <taxon>Perkinsea</taxon>
        <taxon>Perkinsida</taxon>
        <taxon>Perkinsidae</taxon>
        <taxon>Perkinsus</taxon>
    </lineage>
</organism>
<evidence type="ECO:0000313" key="1">
    <source>
        <dbReference type="EMBL" id="EER17093.1"/>
    </source>
</evidence>
<dbReference type="RefSeq" id="XP_002785297.1">
    <property type="nucleotide sequence ID" value="XM_002785251.1"/>
</dbReference>
<dbReference type="OrthoDB" id="4062651at2759"/>
<evidence type="ECO:0000313" key="2">
    <source>
        <dbReference type="Proteomes" id="UP000007800"/>
    </source>
</evidence>
<dbReference type="Gene3D" id="3.40.720.10">
    <property type="entry name" value="Alkaline Phosphatase, subunit A"/>
    <property type="match status" value="2"/>
</dbReference>
<dbReference type="InterPro" id="IPR017850">
    <property type="entry name" value="Alkaline_phosphatase_core_sf"/>
</dbReference>
<dbReference type="Proteomes" id="UP000007800">
    <property type="component" value="Unassembled WGS sequence"/>
</dbReference>
<name>C5KEF5_PERM5</name>
<accession>C5KEF5</accession>
<dbReference type="InterPro" id="IPR002591">
    <property type="entry name" value="Phosphodiest/P_Trfase"/>
</dbReference>
<gene>
    <name evidence="1" type="ORF">Pmar_PMAR009527</name>
</gene>
<dbReference type="PANTHER" id="PTHR10151">
    <property type="entry name" value="ECTONUCLEOTIDE PYROPHOSPHATASE/PHOSPHODIESTERASE"/>
    <property type="match status" value="1"/>
</dbReference>
<dbReference type="AlphaFoldDB" id="C5KEF5"/>
<protein>
    <submittedName>
        <fullName evidence="1">Uncharacterized protein</fullName>
    </submittedName>
</protein>
<sequence length="246" mass="26257">MLEVLLNAVLFLGVAGGVWPHGLVKRVVIIGIDGLGGVYLSNITKDHAPTLRSLIDSEECAYTFSARNKNPTVSAPNWSTILTGMPPSGTGIVSNSWTVADLTPNSLVDGRVAPVSGAGKLPPTIFHLAKGFSREIFTASAYAWSWLSKGHDGGPVDGAGHSSYWGSPQYYAALKNVDGYVFKILEALGQAGIEDETLILITSDHGGYRNTHGQWDTANTDTPAIFCSPGKLIKHPGLIERWIDNV</sequence>
<dbReference type="GeneID" id="9053215"/>
<dbReference type="OMA" id="HDTPEYY"/>
<dbReference type="EMBL" id="GG672330">
    <property type="protein sequence ID" value="EER17093.1"/>
    <property type="molecule type" value="Genomic_DNA"/>
</dbReference>
<dbReference type="Pfam" id="PF01663">
    <property type="entry name" value="Phosphodiest"/>
    <property type="match status" value="2"/>
</dbReference>
<dbReference type="GO" id="GO:0016787">
    <property type="term" value="F:hydrolase activity"/>
    <property type="evidence" value="ECO:0007669"/>
    <property type="project" value="UniProtKB-ARBA"/>
</dbReference>
<proteinExistence type="predicted"/>
<keyword evidence="2" id="KW-1185">Reference proteome</keyword>
<dbReference type="InParanoid" id="C5KEF5"/>
<dbReference type="SUPFAM" id="SSF53649">
    <property type="entry name" value="Alkaline phosphatase-like"/>
    <property type="match status" value="1"/>
</dbReference>
<reference evidence="1 2" key="1">
    <citation type="submission" date="2008-07" db="EMBL/GenBank/DDBJ databases">
        <authorList>
            <person name="El-Sayed N."/>
            <person name="Caler E."/>
            <person name="Inman J."/>
            <person name="Amedeo P."/>
            <person name="Hass B."/>
            <person name="Wortman J."/>
        </authorList>
    </citation>
    <scope>NUCLEOTIDE SEQUENCE [LARGE SCALE GENOMIC DNA]</scope>
    <source>
        <strain evidence="2">ATCC 50983 / TXsc</strain>
    </source>
</reference>